<name>A0AAP2Z6I6_9EURY</name>
<sequence>MSDSRVNRRQFLSLAGASGVAAIAGCAEPGASTIEFDQRETASVETDDRPTADGSVYTDVYQATVDAVTLVRVRGEGGFGGPAQGEGSGFLHPGGYIVTNDHVVFSSEDVDVQVQYNSGEWTGGDVIGTDFYSDLAVIEPDTVPDNVAPLALSDERPVVGQEVLAIGNPIGLEGSMSQGIVSGVNRSVSPAWHDFSYPNVVQTDAAVNPGNSGGPLVGMNGEVVGVVHATQGENIGYAISAALSERVIPGLINHGEFRHSHMGIRLIPVDLTIAQANDLEEATGIFVAAVSDGGPADGTLEGSTDTTSGGVPVGGDIIRSIDGQPIPDNHALSTFLALQTDPGDTISLTVIRDGSETTVEMTLGQRPEPDF</sequence>
<evidence type="ECO:0000256" key="1">
    <source>
        <dbReference type="ARBA" id="ARBA00022670"/>
    </source>
</evidence>
<dbReference type="SUPFAM" id="SSF50494">
    <property type="entry name" value="Trypsin-like serine proteases"/>
    <property type="match status" value="1"/>
</dbReference>
<dbReference type="InterPro" id="IPR006311">
    <property type="entry name" value="TAT_signal"/>
</dbReference>
<evidence type="ECO:0000313" key="4">
    <source>
        <dbReference type="EMBL" id="MCU4751128.1"/>
    </source>
</evidence>
<evidence type="ECO:0000256" key="2">
    <source>
        <dbReference type="ARBA" id="ARBA00022801"/>
    </source>
</evidence>
<dbReference type="PROSITE" id="PS51257">
    <property type="entry name" value="PROKAR_LIPOPROTEIN"/>
    <property type="match status" value="1"/>
</dbReference>
<evidence type="ECO:0000313" key="5">
    <source>
        <dbReference type="Proteomes" id="UP001321047"/>
    </source>
</evidence>
<dbReference type="EMBL" id="JAOPJZ010000002">
    <property type="protein sequence ID" value="MCU4751128.1"/>
    <property type="molecule type" value="Genomic_DNA"/>
</dbReference>
<keyword evidence="5" id="KW-1185">Reference proteome</keyword>
<dbReference type="SUPFAM" id="SSF50156">
    <property type="entry name" value="PDZ domain-like"/>
    <property type="match status" value="1"/>
</dbReference>
<evidence type="ECO:0000259" key="3">
    <source>
        <dbReference type="PROSITE" id="PS50106"/>
    </source>
</evidence>
<dbReference type="InterPro" id="IPR036034">
    <property type="entry name" value="PDZ_sf"/>
</dbReference>
<comment type="caution">
    <text evidence="4">The sequence shown here is derived from an EMBL/GenBank/DDBJ whole genome shotgun (WGS) entry which is preliminary data.</text>
</comment>
<reference evidence="4 5" key="1">
    <citation type="submission" date="2022-09" db="EMBL/GenBank/DDBJ databases">
        <title>Enrichment on poylsaccharides allowed isolation of novel metabolic and taxonomic groups of Haloarchaea.</title>
        <authorList>
            <person name="Sorokin D.Y."/>
            <person name="Elcheninov A.G."/>
            <person name="Khizhniak T.V."/>
            <person name="Kolganova T.V."/>
            <person name="Kublanov I.V."/>
        </authorList>
    </citation>
    <scope>NUCLEOTIDE SEQUENCE [LARGE SCALE GENOMIC DNA]</scope>
    <source>
        <strain evidence="4 5">AArc-curdl1</strain>
    </source>
</reference>
<dbReference type="PROSITE" id="PS51318">
    <property type="entry name" value="TAT"/>
    <property type="match status" value="1"/>
</dbReference>
<dbReference type="AlphaFoldDB" id="A0AAP2Z6I6"/>
<gene>
    <name evidence="4" type="ORF">OB919_03880</name>
</gene>
<dbReference type="RefSeq" id="WP_342806589.1">
    <property type="nucleotide sequence ID" value="NZ_JAOPJZ010000002.1"/>
</dbReference>
<keyword evidence="1" id="KW-0645">Protease</keyword>
<dbReference type="PANTHER" id="PTHR43343">
    <property type="entry name" value="PEPTIDASE S12"/>
    <property type="match status" value="1"/>
</dbReference>
<dbReference type="GO" id="GO:0004252">
    <property type="term" value="F:serine-type endopeptidase activity"/>
    <property type="evidence" value="ECO:0007669"/>
    <property type="project" value="InterPro"/>
</dbReference>
<dbReference type="Gene3D" id="2.40.10.120">
    <property type="match status" value="1"/>
</dbReference>
<accession>A0AAP2Z6I6</accession>
<proteinExistence type="predicted"/>
<dbReference type="GO" id="GO:0006508">
    <property type="term" value="P:proteolysis"/>
    <property type="evidence" value="ECO:0007669"/>
    <property type="project" value="UniProtKB-KW"/>
</dbReference>
<dbReference type="Pfam" id="PF13180">
    <property type="entry name" value="PDZ_2"/>
    <property type="match status" value="1"/>
</dbReference>
<dbReference type="InterPro" id="IPR001478">
    <property type="entry name" value="PDZ"/>
</dbReference>
<organism evidence="4 5">
    <name type="scientific">Natronosalvus hydrolyticus</name>
    <dbReference type="NCBI Taxonomy" id="2979988"/>
    <lineage>
        <taxon>Archaea</taxon>
        <taxon>Methanobacteriati</taxon>
        <taxon>Methanobacteriota</taxon>
        <taxon>Stenosarchaea group</taxon>
        <taxon>Halobacteria</taxon>
        <taxon>Halobacteriales</taxon>
        <taxon>Natrialbaceae</taxon>
        <taxon>Natronosalvus</taxon>
    </lineage>
</organism>
<dbReference type="Gene3D" id="2.30.42.10">
    <property type="match status" value="1"/>
</dbReference>
<dbReference type="InterPro" id="IPR051201">
    <property type="entry name" value="Chloro_Bact_Ser_Proteases"/>
</dbReference>
<dbReference type="PRINTS" id="PR00834">
    <property type="entry name" value="PROTEASES2C"/>
</dbReference>
<keyword evidence="2" id="KW-0378">Hydrolase</keyword>
<dbReference type="InterPro" id="IPR001940">
    <property type="entry name" value="Peptidase_S1C"/>
</dbReference>
<dbReference type="PANTHER" id="PTHR43343:SF3">
    <property type="entry name" value="PROTEASE DO-LIKE 8, CHLOROPLASTIC"/>
    <property type="match status" value="1"/>
</dbReference>
<feature type="domain" description="PDZ" evidence="3">
    <location>
        <begin position="271"/>
        <end position="354"/>
    </location>
</feature>
<dbReference type="Pfam" id="PF13365">
    <property type="entry name" value="Trypsin_2"/>
    <property type="match status" value="1"/>
</dbReference>
<dbReference type="Proteomes" id="UP001321047">
    <property type="component" value="Unassembled WGS sequence"/>
</dbReference>
<dbReference type="PROSITE" id="PS50106">
    <property type="entry name" value="PDZ"/>
    <property type="match status" value="1"/>
</dbReference>
<dbReference type="InterPro" id="IPR009003">
    <property type="entry name" value="Peptidase_S1_PA"/>
</dbReference>
<protein>
    <submittedName>
        <fullName evidence="4">Trypsin-like peptidase domain-containing protein</fullName>
    </submittedName>
</protein>